<dbReference type="Proteomes" id="UP000192050">
    <property type="component" value="Chromosome"/>
</dbReference>
<dbReference type="PROSITE" id="PS51371">
    <property type="entry name" value="CBS"/>
    <property type="match status" value="2"/>
</dbReference>
<dbReference type="InterPro" id="IPR051257">
    <property type="entry name" value="Diverse_CBS-Domain"/>
</dbReference>
<dbReference type="PANTHER" id="PTHR43080:SF2">
    <property type="entry name" value="CBS DOMAIN-CONTAINING PROTEIN"/>
    <property type="match status" value="1"/>
</dbReference>
<dbReference type="Pfam" id="PF00571">
    <property type="entry name" value="CBS"/>
    <property type="match status" value="2"/>
</dbReference>
<feature type="domain" description="CBS" evidence="3">
    <location>
        <begin position="72"/>
        <end position="131"/>
    </location>
</feature>
<organism evidence="4 5">
    <name type="scientific">Ferroplasma acidiphilum</name>
    <dbReference type="NCBI Taxonomy" id="74969"/>
    <lineage>
        <taxon>Archaea</taxon>
        <taxon>Methanobacteriati</taxon>
        <taxon>Thermoplasmatota</taxon>
        <taxon>Thermoplasmata</taxon>
        <taxon>Thermoplasmatales</taxon>
        <taxon>Ferroplasmaceae</taxon>
        <taxon>Ferroplasma</taxon>
    </lineage>
</organism>
<evidence type="ECO:0000313" key="4">
    <source>
        <dbReference type="EMBL" id="ARD85040.1"/>
    </source>
</evidence>
<dbReference type="InterPro" id="IPR000644">
    <property type="entry name" value="CBS_dom"/>
</dbReference>
<dbReference type="AlphaFoldDB" id="A0A1V0N4H2"/>
<evidence type="ECO:0000313" key="5">
    <source>
        <dbReference type="Proteomes" id="UP000192050"/>
    </source>
</evidence>
<dbReference type="STRING" id="74969.FAD_1164"/>
<dbReference type="KEGG" id="fai:FAD_1164"/>
<gene>
    <name evidence="4" type="ORF">FAD_1164</name>
</gene>
<dbReference type="CDD" id="cd09836">
    <property type="entry name" value="CBS_pair_arch"/>
    <property type="match status" value="1"/>
</dbReference>
<dbReference type="InterPro" id="IPR046342">
    <property type="entry name" value="CBS_dom_sf"/>
</dbReference>
<proteinExistence type="predicted"/>
<dbReference type="SUPFAM" id="SSF54631">
    <property type="entry name" value="CBS-domain pair"/>
    <property type="match status" value="1"/>
</dbReference>
<accession>A0A1V0N4H2</accession>
<dbReference type="EMBL" id="CP015363">
    <property type="protein sequence ID" value="ARD85040.1"/>
    <property type="molecule type" value="Genomic_DNA"/>
</dbReference>
<evidence type="ECO:0000259" key="3">
    <source>
        <dbReference type="PROSITE" id="PS51371"/>
    </source>
</evidence>
<name>A0A1V0N4H2_9ARCH</name>
<keyword evidence="5" id="KW-1185">Reference proteome</keyword>
<dbReference type="GeneID" id="31676662"/>
<evidence type="ECO:0000256" key="2">
    <source>
        <dbReference type="PROSITE-ProRule" id="PRU00703"/>
    </source>
</evidence>
<sequence length="141" mass="15246">MTLEISNIMQKHPAYIDGASTIYDGAKKMTEENKGSLLLGSAESMKGIVTERDIIKAIAGGKSLTAPVGDVATKENLIVVHEDDSITKAAVLMSKHNIRHLIVKSENGAVTGVLSTRDLMRESYTLKELANVKNSDWFGSD</sequence>
<dbReference type="OrthoDB" id="43333at2157"/>
<dbReference type="SMART" id="SM00116">
    <property type="entry name" value="CBS"/>
    <property type="match status" value="2"/>
</dbReference>
<evidence type="ECO:0000256" key="1">
    <source>
        <dbReference type="ARBA" id="ARBA00023122"/>
    </source>
</evidence>
<reference evidence="4 5" key="1">
    <citation type="submission" date="2011-10" db="EMBL/GenBank/DDBJ databases">
        <title>Metabolic and evolutionary patterns in the extreme acidophile Ferroplasma acidiphilum.</title>
        <authorList>
            <person name="Golyshina O.V."/>
            <person name="Kozyavkin S.A."/>
            <person name="Tatusov R.L."/>
            <person name="Slesarev A.I."/>
            <person name="Golyshin P.N."/>
        </authorList>
    </citation>
    <scope>NUCLEOTIDE SEQUENCE [LARGE SCALE GENOMIC DNA]</scope>
    <source>
        <strain evidence="5">Y</strain>
    </source>
</reference>
<feature type="domain" description="CBS" evidence="3">
    <location>
        <begin position="9"/>
        <end position="64"/>
    </location>
</feature>
<keyword evidence="1 2" id="KW-0129">CBS domain</keyword>
<dbReference type="PANTHER" id="PTHR43080">
    <property type="entry name" value="CBS DOMAIN-CONTAINING PROTEIN CBSX3, MITOCHONDRIAL"/>
    <property type="match status" value="1"/>
</dbReference>
<dbReference type="Gene3D" id="3.10.580.10">
    <property type="entry name" value="CBS-domain"/>
    <property type="match status" value="1"/>
</dbReference>
<dbReference type="RefSeq" id="WP_081142552.1">
    <property type="nucleotide sequence ID" value="NZ_CP015363.1"/>
</dbReference>
<protein>
    <submittedName>
        <fullName evidence="4">CBS domain-containing protein</fullName>
    </submittedName>
</protein>